<keyword evidence="2 5" id="KW-0812">Transmembrane</keyword>
<keyword evidence="3 5" id="KW-1133">Transmembrane helix</keyword>
<dbReference type="OrthoDB" id="10005809at2759"/>
<protein>
    <recommendedName>
        <fullName evidence="6">G-protein coupled receptors family 1 profile domain-containing protein</fullName>
    </recommendedName>
</protein>
<gene>
    <name evidence="7" type="ORF">EDS130_LOCUS38146</name>
    <name evidence="8" type="ORF">XAT740_LOCUS38872</name>
</gene>
<dbReference type="SUPFAM" id="SSF81321">
    <property type="entry name" value="Family A G protein-coupled receptor-like"/>
    <property type="match status" value="1"/>
</dbReference>
<sequence length="317" mass="36425">MLPTSKILGVFNWCLCFLAISIYVLIFVLAIKAHRSVRDIALLLTYNTCFAAFCTCAASAIMIASNLFTGFLVSNMTFCYVWGLFYDICECSVYFSYCLQGFYRLCRVVFYKKKFLVSHYLYIVLIICQWTLVLILLVPPIFIKWYARLSTEYYCLIPYTYIGPEVYHILVLYLIPLGCLGTVYVWITTNIRNISRTPNLAIEAIQRQRNQRDLVVIKRILFLLSILIVLRFPTVIFMVYGIVVGSLYPLTYAIVGITTSMCLIVIGFITIKTTTELEKQFLSFFTNRNNRVMTGPIPRNIFNRTNAAACIRTTSNG</sequence>
<feature type="domain" description="G-protein coupled receptors family 1 profile" evidence="6">
    <location>
        <begin position="21"/>
        <end position="270"/>
    </location>
</feature>
<feature type="transmembrane region" description="Helical" evidence="5">
    <location>
        <begin position="120"/>
        <end position="146"/>
    </location>
</feature>
<evidence type="ECO:0000256" key="1">
    <source>
        <dbReference type="ARBA" id="ARBA00004370"/>
    </source>
</evidence>
<reference evidence="7" key="1">
    <citation type="submission" date="2021-02" db="EMBL/GenBank/DDBJ databases">
        <authorList>
            <person name="Nowell W R."/>
        </authorList>
    </citation>
    <scope>NUCLEOTIDE SEQUENCE</scope>
</reference>
<feature type="transmembrane region" description="Helical" evidence="5">
    <location>
        <begin position="220"/>
        <end position="243"/>
    </location>
</feature>
<evidence type="ECO:0000256" key="4">
    <source>
        <dbReference type="ARBA" id="ARBA00023136"/>
    </source>
</evidence>
<dbReference type="CDD" id="cd00637">
    <property type="entry name" value="7tm_classA_rhodopsin-like"/>
    <property type="match status" value="1"/>
</dbReference>
<dbReference type="InterPro" id="IPR017452">
    <property type="entry name" value="GPCR_Rhodpsn_7TM"/>
</dbReference>
<feature type="transmembrane region" description="Helical" evidence="5">
    <location>
        <begin position="166"/>
        <end position="187"/>
    </location>
</feature>
<evidence type="ECO:0000256" key="5">
    <source>
        <dbReference type="SAM" id="Phobius"/>
    </source>
</evidence>
<evidence type="ECO:0000313" key="7">
    <source>
        <dbReference type="EMBL" id="CAF1430147.1"/>
    </source>
</evidence>
<keyword evidence="9" id="KW-1185">Reference proteome</keyword>
<name>A0A815NCJ2_ADIRI</name>
<dbReference type="Proteomes" id="UP000663852">
    <property type="component" value="Unassembled WGS sequence"/>
</dbReference>
<dbReference type="Proteomes" id="UP000663828">
    <property type="component" value="Unassembled WGS sequence"/>
</dbReference>
<keyword evidence="4 5" id="KW-0472">Membrane</keyword>
<dbReference type="EMBL" id="CAJNOJ010000391">
    <property type="protein sequence ID" value="CAF1430147.1"/>
    <property type="molecule type" value="Genomic_DNA"/>
</dbReference>
<dbReference type="Gene3D" id="1.20.1070.10">
    <property type="entry name" value="Rhodopsin 7-helix transmembrane proteins"/>
    <property type="match status" value="1"/>
</dbReference>
<dbReference type="GO" id="GO:0016020">
    <property type="term" value="C:membrane"/>
    <property type="evidence" value="ECO:0007669"/>
    <property type="project" value="UniProtKB-SubCell"/>
</dbReference>
<dbReference type="AlphaFoldDB" id="A0A815NCJ2"/>
<evidence type="ECO:0000256" key="3">
    <source>
        <dbReference type="ARBA" id="ARBA00022989"/>
    </source>
</evidence>
<dbReference type="PROSITE" id="PS50262">
    <property type="entry name" value="G_PROTEIN_RECEP_F1_2"/>
    <property type="match status" value="1"/>
</dbReference>
<accession>A0A815NCJ2</accession>
<evidence type="ECO:0000313" key="10">
    <source>
        <dbReference type="Proteomes" id="UP000663852"/>
    </source>
</evidence>
<feature type="transmembrane region" description="Helical" evidence="5">
    <location>
        <begin position="6"/>
        <end position="31"/>
    </location>
</feature>
<evidence type="ECO:0000313" key="9">
    <source>
        <dbReference type="Proteomes" id="UP000663828"/>
    </source>
</evidence>
<comment type="subcellular location">
    <subcellularLocation>
        <location evidence="1">Membrane</location>
    </subcellularLocation>
</comment>
<dbReference type="EMBL" id="CAJNOR010004247">
    <property type="protein sequence ID" value="CAF1487134.1"/>
    <property type="molecule type" value="Genomic_DNA"/>
</dbReference>
<proteinExistence type="predicted"/>
<evidence type="ECO:0000259" key="6">
    <source>
        <dbReference type="PROSITE" id="PS50262"/>
    </source>
</evidence>
<comment type="caution">
    <text evidence="7">The sequence shown here is derived from an EMBL/GenBank/DDBJ whole genome shotgun (WGS) entry which is preliminary data.</text>
</comment>
<evidence type="ECO:0000256" key="2">
    <source>
        <dbReference type="ARBA" id="ARBA00022692"/>
    </source>
</evidence>
<feature type="transmembrane region" description="Helical" evidence="5">
    <location>
        <begin position="80"/>
        <end position="99"/>
    </location>
</feature>
<feature type="transmembrane region" description="Helical" evidence="5">
    <location>
        <begin position="249"/>
        <end position="271"/>
    </location>
</feature>
<organism evidence="7 10">
    <name type="scientific">Adineta ricciae</name>
    <name type="common">Rotifer</name>
    <dbReference type="NCBI Taxonomy" id="249248"/>
    <lineage>
        <taxon>Eukaryota</taxon>
        <taxon>Metazoa</taxon>
        <taxon>Spiralia</taxon>
        <taxon>Gnathifera</taxon>
        <taxon>Rotifera</taxon>
        <taxon>Eurotatoria</taxon>
        <taxon>Bdelloidea</taxon>
        <taxon>Adinetida</taxon>
        <taxon>Adinetidae</taxon>
        <taxon>Adineta</taxon>
    </lineage>
</organism>
<evidence type="ECO:0000313" key="8">
    <source>
        <dbReference type="EMBL" id="CAF1487134.1"/>
    </source>
</evidence>
<feature type="transmembrane region" description="Helical" evidence="5">
    <location>
        <begin position="43"/>
        <end position="68"/>
    </location>
</feature>